<evidence type="ECO:0000313" key="2">
    <source>
        <dbReference type="EMBL" id="AXE18459.1"/>
    </source>
</evidence>
<organism evidence="2 3">
    <name type="scientific">Runella rosea</name>
    <dbReference type="NCBI Taxonomy" id="2259595"/>
    <lineage>
        <taxon>Bacteria</taxon>
        <taxon>Pseudomonadati</taxon>
        <taxon>Bacteroidota</taxon>
        <taxon>Cytophagia</taxon>
        <taxon>Cytophagales</taxon>
        <taxon>Spirosomataceae</taxon>
        <taxon>Runella</taxon>
    </lineage>
</organism>
<dbReference type="InterPro" id="IPR029058">
    <property type="entry name" value="AB_hydrolase_fold"/>
</dbReference>
<dbReference type="Pfam" id="PF10142">
    <property type="entry name" value="PhoPQ_related"/>
    <property type="match status" value="1"/>
</dbReference>
<dbReference type="PANTHER" id="PTHR31497">
    <property type="entry name" value="AUTOCRINE PROLIFERATION REPRESSOR PROTEIN A"/>
    <property type="match status" value="1"/>
</dbReference>
<proteinExistence type="predicted"/>
<keyword evidence="1" id="KW-0732">Signal</keyword>
<feature type="signal peptide" evidence="1">
    <location>
        <begin position="1"/>
        <end position="21"/>
    </location>
</feature>
<dbReference type="RefSeq" id="WP_114067242.1">
    <property type="nucleotide sequence ID" value="NZ_CP030850.1"/>
</dbReference>
<dbReference type="Proteomes" id="UP000251993">
    <property type="component" value="Chromosome"/>
</dbReference>
<evidence type="ECO:0000313" key="3">
    <source>
        <dbReference type="Proteomes" id="UP000251993"/>
    </source>
</evidence>
<dbReference type="AlphaFoldDB" id="A0A344TII8"/>
<name>A0A344TII8_9BACT</name>
<dbReference type="InterPro" id="IPR009199">
    <property type="entry name" value="PhoPQ-act_pathogen-rel_PqaA"/>
</dbReference>
<accession>A0A344TII8</accession>
<keyword evidence="3" id="KW-1185">Reference proteome</keyword>
<dbReference type="Gene3D" id="3.40.50.1820">
    <property type="entry name" value="alpha/beta hydrolase"/>
    <property type="match status" value="1"/>
</dbReference>
<dbReference type="SUPFAM" id="SSF53474">
    <property type="entry name" value="alpha/beta-Hydrolases"/>
    <property type="match status" value="1"/>
</dbReference>
<gene>
    <name evidence="2" type="ORF">DR864_12195</name>
</gene>
<feature type="chain" id="PRO_5016758205" evidence="1">
    <location>
        <begin position="22"/>
        <end position="448"/>
    </location>
</feature>
<dbReference type="KEGG" id="run:DR864_12195"/>
<dbReference type="EMBL" id="CP030850">
    <property type="protein sequence ID" value="AXE18459.1"/>
    <property type="molecule type" value="Genomic_DNA"/>
</dbReference>
<dbReference type="PIRSF" id="PIRSF014728">
    <property type="entry name" value="PqaA"/>
    <property type="match status" value="1"/>
</dbReference>
<sequence length="448" mass="50160">MHKSFFSLVLSVCLGICQLYAQQAITPETALKSYVNNGDKTFSWELKDSFKEGDVTGYNLLLTSQTWRGIAWRHQLTVMVPKENLHDGAMLFITGGSNKQEQPNWSKSDKLWPSLMGIAAKNKAIVVLLKQAPNQPLYGNLTEDALISYTLHNFKKDGDYSWPLLFPMVKSAVKAMDAVQEFSKQTLKHDVNNFVVTGASKRGWTTWLSAAIDDKRVKAIGPMVIDMLNMPATLDYQLKSYGAYSEQIEDYVKLEIPQTANTPQGNAITTMIDPYSYRAKLTVPKLIFIGTNDEYWTVDAIKHYYDQIPGKNMIHYVPNAGHDLGGGKQALEALSAFFGTTINDRNYPTPTWKVSPKKKGAQVSIKTDRNDLVDAVVWTATSSDKDFRNEKWTSYSLGVSNTSKIKLQEAYAGSGYKAFYVDLKYKDANGGTYTVSTRMFLTDSKGIL</sequence>
<evidence type="ECO:0000256" key="1">
    <source>
        <dbReference type="SAM" id="SignalP"/>
    </source>
</evidence>
<dbReference type="PANTHER" id="PTHR31497:SF0">
    <property type="entry name" value="AUTOCRINE PROLIFERATION REPRESSOR PROTEIN A"/>
    <property type="match status" value="1"/>
</dbReference>
<dbReference type="OrthoDB" id="8950502at2"/>
<protein>
    <submittedName>
        <fullName evidence="2">PhoPQ-activated pathogenicity-like protein PqaA type</fullName>
    </submittedName>
</protein>
<reference evidence="2 3" key="1">
    <citation type="submission" date="2018-07" db="EMBL/GenBank/DDBJ databases">
        <title>Genome sequencing of Runella.</title>
        <authorList>
            <person name="Baek M.-G."/>
            <person name="Yi H."/>
        </authorList>
    </citation>
    <scope>NUCLEOTIDE SEQUENCE [LARGE SCALE GENOMIC DNA]</scope>
    <source>
        <strain evidence="2 3">HYN0085</strain>
    </source>
</reference>